<gene>
    <name evidence="1" type="ORF">TCIL3000_0_49910</name>
</gene>
<proteinExistence type="predicted"/>
<evidence type="ECO:0000313" key="2">
    <source>
        <dbReference type="Proteomes" id="UP000000702"/>
    </source>
</evidence>
<name>F9WAV0_TRYCI</name>
<reference evidence="2" key="1">
    <citation type="submission" date="2011-07" db="EMBL/GenBank/DDBJ databases">
        <title>Divergent evolution of antigenic variation in African trypanosomes.</title>
        <authorList>
            <person name="Jackson A.P."/>
            <person name="Berry A."/>
            <person name="Allison H.C."/>
            <person name="Burton P."/>
            <person name="Anderson J."/>
            <person name="Aslett M."/>
            <person name="Brown R."/>
            <person name="Corton N."/>
            <person name="Harris D."/>
            <person name="Hauser H."/>
            <person name="Gamble J."/>
            <person name="Gilderthorp R."/>
            <person name="McQuillan J."/>
            <person name="Quail M.A."/>
            <person name="Sanders M."/>
            <person name="Van Tonder A."/>
            <person name="Ginger M.L."/>
            <person name="Donelson J.E."/>
            <person name="Field M.C."/>
            <person name="Barry J.D."/>
            <person name="Berriman M."/>
            <person name="Hertz-Fowler C."/>
        </authorList>
    </citation>
    <scope>NUCLEOTIDE SEQUENCE [LARGE SCALE GENOMIC DNA]</scope>
    <source>
        <strain evidence="2">IL3000</strain>
    </source>
</reference>
<comment type="caution">
    <text evidence="1">The sequence shown here is derived from an EMBL/GenBank/DDBJ whole genome shotgun (WGS) entry which is preliminary data.</text>
</comment>
<keyword evidence="2" id="KW-1185">Reference proteome</keyword>
<reference evidence="1 2" key="2">
    <citation type="journal article" date="2012" name="Proc. Natl. Acad. Sci. U.S.A.">
        <title>Antigenic diversity is generated by distinct evolutionary mechanisms in African trypanosome species.</title>
        <authorList>
            <person name="Jackson A.P."/>
            <person name="Berry A."/>
            <person name="Aslett M."/>
            <person name="Allison H.C."/>
            <person name="Burton P."/>
            <person name="Vavrova-Anderson J."/>
            <person name="Brown R."/>
            <person name="Browne H."/>
            <person name="Corton N."/>
            <person name="Hauser H."/>
            <person name="Gamble J."/>
            <person name="Gilderthorp R."/>
            <person name="Marcello L."/>
            <person name="McQuillan J."/>
            <person name="Otto T.D."/>
            <person name="Quail M.A."/>
            <person name="Sanders M.J."/>
            <person name="van Tonder A."/>
            <person name="Ginger M.L."/>
            <person name="Field M.C."/>
            <person name="Barry J.D."/>
            <person name="Hertz-Fowler C."/>
            <person name="Berriman M."/>
        </authorList>
    </citation>
    <scope>NUCLEOTIDE SEQUENCE [LARGE SCALE GENOMIC DNA]</scope>
    <source>
        <strain evidence="1 2">IL3000</strain>
    </source>
</reference>
<protein>
    <submittedName>
        <fullName evidence="1">WGS project CAEQ00000000 data, annotated contig 2019</fullName>
    </submittedName>
</protein>
<dbReference type="Proteomes" id="UP000000702">
    <property type="component" value="Unassembled WGS sequence"/>
</dbReference>
<organism evidence="1 2">
    <name type="scientific">Trypanosoma congolense (strain IL3000)</name>
    <dbReference type="NCBI Taxonomy" id="1068625"/>
    <lineage>
        <taxon>Eukaryota</taxon>
        <taxon>Discoba</taxon>
        <taxon>Euglenozoa</taxon>
        <taxon>Kinetoplastea</taxon>
        <taxon>Metakinetoplastina</taxon>
        <taxon>Trypanosomatida</taxon>
        <taxon>Trypanosomatidae</taxon>
        <taxon>Trypanosoma</taxon>
        <taxon>Nannomonas</taxon>
    </lineage>
</organism>
<dbReference type="EMBL" id="CAEQ01001485">
    <property type="protein sequence ID" value="CCD14372.1"/>
    <property type="molecule type" value="Genomic_DNA"/>
</dbReference>
<sequence>MEVIAPSKHVRALYSWNKAPLNEFRKLSDEFILRGMKRSAKGADAYNEAVTRGIRMAAKKTIPKGKGVAPSFWTPELTKLDKMVQECKNERKRDVLIRWRRKVLVDTAMGRWKENVSKLSTTDSASWTLVKSIYAPRPLTSPVLVLDGHPLTRRQQAQALVKMYMARSTKAPHAPEMRIPSTRRSTFRPITEAELDVALRELSSGTAPGDDEIHGEELKELGRVAKKCVL</sequence>
<evidence type="ECO:0000313" key="1">
    <source>
        <dbReference type="EMBL" id="CCD14372.1"/>
    </source>
</evidence>
<dbReference type="AlphaFoldDB" id="F9WAV0"/>
<dbReference type="OMA" id="AWGRCQS"/>
<accession>F9WAV0</accession>
<dbReference type="VEuPathDB" id="TriTrypDB:TcIL3000_0_49910"/>